<dbReference type="RefSeq" id="WP_179778736.1">
    <property type="nucleotide sequence ID" value="NZ_JACCHK010000001.1"/>
</dbReference>
<dbReference type="EMBL" id="JACCHK010000001">
    <property type="protein sequence ID" value="NYH40659.1"/>
    <property type="molecule type" value="Genomic_DNA"/>
</dbReference>
<reference evidence="3 4" key="1">
    <citation type="submission" date="2020-07" db="EMBL/GenBank/DDBJ databases">
        <title>Sequencing the genomes of 1000 actinobacteria strains.</title>
        <authorList>
            <person name="Klenk H.-P."/>
        </authorList>
    </citation>
    <scope>NUCLEOTIDE SEQUENCE [LARGE SCALE GENOMIC DNA]</scope>
    <source>
        <strain evidence="3 4">DSM 45876</strain>
    </source>
</reference>
<gene>
    <name evidence="3" type="ORF">HNR22_000386</name>
</gene>
<dbReference type="AlphaFoldDB" id="A0A7Y9WWT7"/>
<keyword evidence="4" id="KW-1185">Reference proteome</keyword>
<dbReference type="Proteomes" id="UP000523545">
    <property type="component" value="Unassembled WGS sequence"/>
</dbReference>
<dbReference type="InterPro" id="IPR019606">
    <property type="entry name" value="GerMN"/>
</dbReference>
<dbReference type="PROSITE" id="PS51257">
    <property type="entry name" value="PROKAR_LIPOPROTEIN"/>
    <property type="match status" value="1"/>
</dbReference>
<name>A0A7Y9WWT7_9ACTN</name>
<accession>A0A7Y9WWT7</accession>
<comment type="caution">
    <text evidence="3">The sequence shown here is derived from an EMBL/GenBank/DDBJ whole genome shotgun (WGS) entry which is preliminary data.</text>
</comment>
<evidence type="ECO:0000313" key="3">
    <source>
        <dbReference type="EMBL" id="NYH40659.1"/>
    </source>
</evidence>
<feature type="domain" description="GerMN" evidence="2">
    <location>
        <begin position="112"/>
        <end position="193"/>
    </location>
</feature>
<evidence type="ECO:0000313" key="4">
    <source>
        <dbReference type="Proteomes" id="UP000523545"/>
    </source>
</evidence>
<feature type="region of interest" description="Disordered" evidence="1">
    <location>
        <begin position="30"/>
        <end position="83"/>
    </location>
</feature>
<dbReference type="Pfam" id="PF10648">
    <property type="entry name" value="Gmad2"/>
    <property type="match status" value="1"/>
</dbReference>
<organism evidence="3 4">
    <name type="scientific">Micromonospora jinlongensis</name>
    <dbReference type="NCBI Taxonomy" id="1287877"/>
    <lineage>
        <taxon>Bacteria</taxon>
        <taxon>Bacillati</taxon>
        <taxon>Actinomycetota</taxon>
        <taxon>Actinomycetes</taxon>
        <taxon>Micromonosporales</taxon>
        <taxon>Micromonosporaceae</taxon>
        <taxon>Micromonospora</taxon>
    </lineage>
</organism>
<sequence length="302" mass="30524">MSRNGVIASVLVAGLLVSGCGTPRFGALGPAPTAAPSSTTPSSTALPSTAPPSAAATERPDPTPSKEPPRSPSTTPPGPAGTRDTVTIELWLVRAGQLVPTRRARPATVATSRLALTELAAGPTPAEAAAGLATLVPAGIEVTRITDGTATLRVPSVGDPAERRLREAQVVWTLTQFPTVRQVSLGGTGPVGRPDYADLLPPIVVTSPTAGERVAAPLVVTGTATVFEATVSVRVLDAAGREVATGFGTASCGSGCRGGYRVVVGWRAAREQQGTVEVYEVSAFDGSRINTTAVPVILAPGA</sequence>
<protein>
    <recommendedName>
        <fullName evidence="2">GerMN domain-containing protein</fullName>
    </recommendedName>
</protein>
<dbReference type="SMART" id="SM00909">
    <property type="entry name" value="Germane"/>
    <property type="match status" value="1"/>
</dbReference>
<feature type="compositionally biased region" description="Pro residues" evidence="1">
    <location>
        <begin position="62"/>
        <end position="79"/>
    </location>
</feature>
<dbReference type="Pfam" id="PF10646">
    <property type="entry name" value="Germane"/>
    <property type="match status" value="1"/>
</dbReference>
<feature type="compositionally biased region" description="Low complexity" evidence="1">
    <location>
        <begin position="30"/>
        <end position="57"/>
    </location>
</feature>
<evidence type="ECO:0000256" key="1">
    <source>
        <dbReference type="SAM" id="MobiDB-lite"/>
    </source>
</evidence>
<evidence type="ECO:0000259" key="2">
    <source>
        <dbReference type="SMART" id="SM00909"/>
    </source>
</evidence>
<dbReference type="InterPro" id="IPR018911">
    <property type="entry name" value="Gmad2_Ig-like_dom"/>
</dbReference>
<proteinExistence type="predicted"/>